<proteinExistence type="predicted"/>
<accession>A0AA95JAR8</accession>
<keyword evidence="2" id="KW-1185">Reference proteome</keyword>
<name>A0AA95JAR8_9BACL</name>
<gene>
    <name evidence="1" type="ORF">P0Y55_11800</name>
</gene>
<dbReference type="EMBL" id="CP119317">
    <property type="protein sequence ID" value="WEK53271.1"/>
    <property type="molecule type" value="Genomic_DNA"/>
</dbReference>
<dbReference type="NCBIfam" id="TIGR01637">
    <property type="entry name" value="phage_arpU"/>
    <property type="match status" value="1"/>
</dbReference>
<dbReference type="Proteomes" id="UP001178662">
    <property type="component" value="Chromosome"/>
</dbReference>
<protein>
    <submittedName>
        <fullName evidence="1">Transcriptional regulator</fullName>
    </submittedName>
</protein>
<dbReference type="AlphaFoldDB" id="A0AA95JAR8"/>
<sequence length="161" mass="18757">MQLAFELPELDRRATQKAVEAALEKYRLSKYLDADEREASITAGYTERFHGPTNTTSDQTASIAISNADWAAKRKQYCDRMERAVSRLPRMERFLLQERYMCEDAEYLTDYNVYTQKFQPQISEGTYAKVRWKAFYKLALSLDIAVEKESGTIESDKPKRE</sequence>
<dbReference type="InterPro" id="IPR006524">
    <property type="entry name" value="ArpU-like"/>
</dbReference>
<evidence type="ECO:0000313" key="2">
    <source>
        <dbReference type="Proteomes" id="UP001178662"/>
    </source>
</evidence>
<organism evidence="1 2">
    <name type="scientific">Candidatus Cohnella colombiensis</name>
    <dbReference type="NCBI Taxonomy" id="3121368"/>
    <lineage>
        <taxon>Bacteria</taxon>
        <taxon>Bacillati</taxon>
        <taxon>Bacillota</taxon>
        <taxon>Bacilli</taxon>
        <taxon>Bacillales</taxon>
        <taxon>Paenibacillaceae</taxon>
        <taxon>Cohnella</taxon>
    </lineage>
</organism>
<evidence type="ECO:0000313" key="1">
    <source>
        <dbReference type="EMBL" id="WEK53271.1"/>
    </source>
</evidence>
<reference evidence="1" key="1">
    <citation type="submission" date="2023-03" db="EMBL/GenBank/DDBJ databases">
        <title>Andean soil-derived lignocellulolytic bacterial consortium as a source of novel taxa and putative plastic-active enzymes.</title>
        <authorList>
            <person name="Diaz-Garcia L."/>
            <person name="Chuvochina M."/>
            <person name="Feuerriegel G."/>
            <person name="Bunk B."/>
            <person name="Sproer C."/>
            <person name="Streit W.R."/>
            <person name="Rodriguez L.M."/>
            <person name="Overmann J."/>
            <person name="Jimenez D.J."/>
        </authorList>
    </citation>
    <scope>NUCLEOTIDE SEQUENCE</scope>
    <source>
        <strain evidence="1">MAG 2441</strain>
    </source>
</reference>